<evidence type="ECO:0000313" key="2">
    <source>
        <dbReference type="EMBL" id="RYC00343.1"/>
    </source>
</evidence>
<evidence type="ECO:0000313" key="3">
    <source>
        <dbReference type="Proteomes" id="UP000293291"/>
    </source>
</evidence>
<proteinExistence type="predicted"/>
<feature type="compositionally biased region" description="Gly residues" evidence="1">
    <location>
        <begin position="89"/>
        <end position="105"/>
    </location>
</feature>
<dbReference type="Proteomes" id="UP000293291">
    <property type="component" value="Unassembled WGS sequence"/>
</dbReference>
<accession>A0A4Q2SD16</accession>
<sequence length="322" mass="33103">MSRMVGADPDALDRLAADFDRSAGALESTAVRVRASVHANPWAGARATRFRNDWDQRHGPTLKRTALALRTAAKQLRLQAQEQRQASSAGGGAIAGVRGGGGSHRPGGRLTLDGLVDAVQVLGISAGVTAALGRWNMHQNYPSGYRRLFAYLDRSPTVGGLIRDGQVPDLMRFNKSPVLQMLARDGITSTLKPAAGVLSNVAKGAGVLGAAAGVGENVAKALEADRGDSLAAKITAGTYALDAASDAAMASKGGVLYGAAGKAVAMAVREGAKADFSAEGRSLVMGEIARNPGVIGEELGKATLQVGQTVVSWFAPIPAALK</sequence>
<name>A0A4Q2SD16_9ACTN</name>
<feature type="region of interest" description="Disordered" evidence="1">
    <location>
        <begin position="80"/>
        <end position="108"/>
    </location>
</feature>
<evidence type="ECO:0000256" key="1">
    <source>
        <dbReference type="SAM" id="MobiDB-lite"/>
    </source>
</evidence>
<reference evidence="2 3" key="1">
    <citation type="submission" date="2019-01" db="EMBL/GenBank/DDBJ databases">
        <title>Novel species of Nocardioides.</title>
        <authorList>
            <person name="Liu Q."/>
            <person name="Xin Y.-H."/>
        </authorList>
    </citation>
    <scope>NUCLEOTIDE SEQUENCE [LARGE SCALE GENOMIC DNA]</scope>
    <source>
        <strain evidence="2 3">CGMCC 4.6875</strain>
    </source>
</reference>
<keyword evidence="3" id="KW-1185">Reference proteome</keyword>
<dbReference type="RefSeq" id="WP_129455892.1">
    <property type="nucleotide sequence ID" value="NZ_JACXYX010000016.1"/>
</dbReference>
<organism evidence="2 3">
    <name type="scientific">Nocardioides ganghwensis</name>
    <dbReference type="NCBI Taxonomy" id="252230"/>
    <lineage>
        <taxon>Bacteria</taxon>
        <taxon>Bacillati</taxon>
        <taxon>Actinomycetota</taxon>
        <taxon>Actinomycetes</taxon>
        <taxon>Propionibacteriales</taxon>
        <taxon>Nocardioidaceae</taxon>
        <taxon>Nocardioides</taxon>
    </lineage>
</organism>
<dbReference type="Gene3D" id="1.10.287.1060">
    <property type="entry name" value="ESAT-6-like"/>
    <property type="match status" value="1"/>
</dbReference>
<evidence type="ECO:0008006" key="4">
    <source>
        <dbReference type="Google" id="ProtNLM"/>
    </source>
</evidence>
<dbReference type="AlphaFoldDB" id="A0A4Q2SD16"/>
<dbReference type="EMBL" id="SDWU01000015">
    <property type="protein sequence ID" value="RYC00343.1"/>
    <property type="molecule type" value="Genomic_DNA"/>
</dbReference>
<gene>
    <name evidence="2" type="ORF">EUA07_14530</name>
</gene>
<protein>
    <recommendedName>
        <fullName evidence="4">WXG100 family type VII secretion target</fullName>
    </recommendedName>
</protein>
<comment type="caution">
    <text evidence="2">The sequence shown here is derived from an EMBL/GenBank/DDBJ whole genome shotgun (WGS) entry which is preliminary data.</text>
</comment>
<dbReference type="OrthoDB" id="3781810at2"/>